<evidence type="ECO:0000256" key="14">
    <source>
        <dbReference type="PIRSR" id="PIRSR634015-1"/>
    </source>
</evidence>
<protein>
    <recommendedName>
        <fullName evidence="5">Aminopeptidase N</fullName>
        <ecNumber evidence="4">3.4.11.2</ecNumber>
    </recommendedName>
    <alternativeName>
        <fullName evidence="12">Alanine aminopeptidase</fullName>
    </alternativeName>
    <alternativeName>
        <fullName evidence="13">Lysyl aminopeptidase</fullName>
    </alternativeName>
</protein>
<dbReference type="PANTHER" id="PTHR45726">
    <property type="entry name" value="LEUKOTRIENE A-4 HYDROLASE"/>
    <property type="match status" value="1"/>
</dbReference>
<evidence type="ECO:0000256" key="10">
    <source>
        <dbReference type="ARBA" id="ARBA00022833"/>
    </source>
</evidence>
<feature type="binding site" evidence="15">
    <location>
        <position position="308"/>
    </location>
    <ligand>
        <name>Zn(2+)</name>
        <dbReference type="ChEBI" id="CHEBI:29105"/>
        <note>catalytic</note>
    </ligand>
</feature>
<dbReference type="CDD" id="cd09603">
    <property type="entry name" value="M1_APN_like"/>
    <property type="match status" value="1"/>
</dbReference>
<dbReference type="Pfam" id="PF01433">
    <property type="entry name" value="Peptidase_M1"/>
    <property type="match status" value="1"/>
</dbReference>
<evidence type="ECO:0000256" key="2">
    <source>
        <dbReference type="ARBA" id="ARBA00004496"/>
    </source>
</evidence>
<evidence type="ECO:0000256" key="3">
    <source>
        <dbReference type="ARBA" id="ARBA00010136"/>
    </source>
</evidence>
<evidence type="ECO:0000256" key="7">
    <source>
        <dbReference type="ARBA" id="ARBA00022670"/>
    </source>
</evidence>
<dbReference type="Proteomes" id="UP000642993">
    <property type="component" value="Unassembled WGS sequence"/>
</dbReference>
<dbReference type="InterPro" id="IPR001930">
    <property type="entry name" value="Peptidase_M1"/>
</dbReference>
<proteinExistence type="inferred from homology"/>
<evidence type="ECO:0000256" key="15">
    <source>
        <dbReference type="PIRSR" id="PIRSR634015-3"/>
    </source>
</evidence>
<keyword evidence="9" id="KW-0378">Hydrolase</keyword>
<feature type="domain" description="Peptidase M1 membrane alanine aminopeptidase" evidence="16">
    <location>
        <begin position="240"/>
        <end position="420"/>
    </location>
</feature>
<feature type="domain" description="Aminopeptidase N-like N-terminal" evidence="17">
    <location>
        <begin position="17"/>
        <end position="189"/>
    </location>
</feature>
<organism evidence="18 19">
    <name type="scientific">Lolliginicoccus lacisalsi</name>
    <dbReference type="NCBI Taxonomy" id="2742202"/>
    <lineage>
        <taxon>Bacteria</taxon>
        <taxon>Bacillati</taxon>
        <taxon>Actinomycetota</taxon>
        <taxon>Actinomycetes</taxon>
        <taxon>Mycobacteriales</taxon>
        <taxon>Hoyosellaceae</taxon>
        <taxon>Lolliginicoccus</taxon>
    </lineage>
</organism>
<dbReference type="Gene3D" id="1.10.390.10">
    <property type="entry name" value="Neutral Protease Domain 2"/>
    <property type="match status" value="1"/>
</dbReference>
<evidence type="ECO:0000256" key="6">
    <source>
        <dbReference type="ARBA" id="ARBA00022490"/>
    </source>
</evidence>
<evidence type="ECO:0000259" key="16">
    <source>
        <dbReference type="Pfam" id="PF01433"/>
    </source>
</evidence>
<evidence type="ECO:0000256" key="5">
    <source>
        <dbReference type="ARBA" id="ARBA00015611"/>
    </source>
</evidence>
<feature type="binding site" evidence="15">
    <location>
        <position position="289"/>
    </location>
    <ligand>
        <name>Zn(2+)</name>
        <dbReference type="ChEBI" id="CHEBI:29105"/>
        <note>catalytic</note>
    </ligand>
</feature>
<keyword evidence="6" id="KW-0963">Cytoplasm</keyword>
<dbReference type="InterPro" id="IPR027268">
    <property type="entry name" value="Peptidase_M4/M1_CTD_sf"/>
</dbReference>
<dbReference type="PANTHER" id="PTHR45726:SF3">
    <property type="entry name" value="LEUKOTRIENE A-4 HYDROLASE"/>
    <property type="match status" value="1"/>
</dbReference>
<dbReference type="GO" id="GO:0006508">
    <property type="term" value="P:proteolysis"/>
    <property type="evidence" value="ECO:0007669"/>
    <property type="project" value="UniProtKB-KW"/>
</dbReference>
<evidence type="ECO:0000256" key="8">
    <source>
        <dbReference type="ARBA" id="ARBA00022723"/>
    </source>
</evidence>
<keyword evidence="8 15" id="KW-0479">Metal-binding</keyword>
<accession>A0A927PMY0</accession>
<comment type="catalytic activity">
    <reaction evidence="1">
        <text>Release of an N-terminal amino acid, Xaa-|-Yaa- from a peptide, amide or arylamide. Xaa is preferably Ala, but may be most amino acids including Pro (slow action). When a terminal hydrophobic residue is followed by a prolyl residue, the two may be released as an intact Xaa-Pro dipeptide.</text>
        <dbReference type="EC" id="3.4.11.2"/>
    </reaction>
</comment>
<keyword evidence="11" id="KW-0482">Metalloprotease</keyword>
<dbReference type="GO" id="GO:0016285">
    <property type="term" value="F:alanyl aminopeptidase activity"/>
    <property type="evidence" value="ECO:0007669"/>
    <property type="project" value="UniProtKB-EC"/>
</dbReference>
<evidence type="ECO:0000313" key="19">
    <source>
        <dbReference type="Proteomes" id="UP000642993"/>
    </source>
</evidence>
<dbReference type="EMBL" id="JACYWE010000007">
    <property type="protein sequence ID" value="MBD8507277.1"/>
    <property type="molecule type" value="Genomic_DNA"/>
</dbReference>
<comment type="caution">
    <text evidence="18">The sequence shown here is derived from an EMBL/GenBank/DDBJ whole genome shotgun (WGS) entry which is preliminary data.</text>
</comment>
<feature type="active site" description="Proton acceptor" evidence="14">
    <location>
        <position position="286"/>
    </location>
</feature>
<dbReference type="GO" id="GO:0005737">
    <property type="term" value="C:cytoplasm"/>
    <property type="evidence" value="ECO:0007669"/>
    <property type="project" value="UniProtKB-SubCell"/>
</dbReference>
<dbReference type="Pfam" id="PF17900">
    <property type="entry name" value="Peptidase_M1_N"/>
    <property type="match status" value="1"/>
</dbReference>
<dbReference type="SUPFAM" id="SSF63737">
    <property type="entry name" value="Leukotriene A4 hydrolase N-terminal domain"/>
    <property type="match status" value="1"/>
</dbReference>
<evidence type="ECO:0000259" key="17">
    <source>
        <dbReference type="Pfam" id="PF17900"/>
    </source>
</evidence>
<dbReference type="SUPFAM" id="SSF55486">
    <property type="entry name" value="Metalloproteases ('zincins'), catalytic domain"/>
    <property type="match status" value="1"/>
</dbReference>
<dbReference type="GO" id="GO:0008237">
    <property type="term" value="F:metallopeptidase activity"/>
    <property type="evidence" value="ECO:0007669"/>
    <property type="project" value="UniProtKB-KW"/>
</dbReference>
<dbReference type="Gene3D" id="2.60.40.1730">
    <property type="entry name" value="tricorn interacting facor f3 domain"/>
    <property type="match status" value="1"/>
</dbReference>
<reference evidence="18" key="1">
    <citation type="submission" date="2020-09" db="EMBL/GenBank/DDBJ databases">
        <title>Hoyosella lacisalsi sp. nov., a halotolerant actinobacterium isolated from soil of Lake Gudzhirganskoe.</title>
        <authorList>
            <person name="Yang Q."/>
            <person name="Guo P.Y."/>
            <person name="Liu S.W."/>
            <person name="Li F.N."/>
            <person name="Sun C.H."/>
        </authorList>
    </citation>
    <scope>NUCLEOTIDE SEQUENCE</scope>
    <source>
        <strain evidence="18">G463</strain>
    </source>
</reference>
<feature type="active site" description="Proton donor" evidence="14">
    <location>
        <position position="361"/>
    </location>
</feature>
<sequence length="430" mass="48327">MLDPYLPTSGNTGYQVSRYDLALSYRVTTNRLEGHALVTATATEDLTTLALDLGSALKVTKIKVNDAGGIKFTQRDNKLRIKLAGTIRRGDLIRVDIRYAGHPRPLDNMFGSIGWEELTEGALTANQPNGACTWFPCNDHPSAKASYRITITTESTYQALANGTLVSRKSGAGTTTWVYDQPEPMSPYLATVQIGRYATHTVAATPVLIKAAVPPALRRSFDHDFARQRDMMTTFISMFGPYPFPSYTVVVTEDELEIPLEAQCLSIFGANHCDGSRDSERLIAHELAHQWFGNSVTAAQYKDIWLHEGFACYAEWLWSERSDGPSAKEWAEHYWTKLDRSPKDLVLTDPGPRNLFDDRVYKRGALALHALRCRLGDDSFFSLLQDWTTRPRFGTVTTQNFTDLASNYTHHDLDGLWNEWLTRRPLPDLP</sequence>
<dbReference type="InterPro" id="IPR045357">
    <property type="entry name" value="Aminopeptidase_N-like_N"/>
</dbReference>
<feature type="binding site" evidence="15">
    <location>
        <position position="285"/>
    </location>
    <ligand>
        <name>Zn(2+)</name>
        <dbReference type="ChEBI" id="CHEBI:29105"/>
        <note>catalytic</note>
    </ligand>
</feature>
<keyword evidence="7" id="KW-0645">Protease</keyword>
<dbReference type="EC" id="3.4.11.2" evidence="4"/>
<gene>
    <name evidence="18" type="ORF">HT102_12360</name>
</gene>
<evidence type="ECO:0000256" key="9">
    <source>
        <dbReference type="ARBA" id="ARBA00022801"/>
    </source>
</evidence>
<evidence type="ECO:0000256" key="11">
    <source>
        <dbReference type="ARBA" id="ARBA00023049"/>
    </source>
</evidence>
<comment type="cofactor">
    <cofactor evidence="15">
        <name>Zn(2+)</name>
        <dbReference type="ChEBI" id="CHEBI:29105"/>
    </cofactor>
    <text evidence="15">Binds 1 zinc ion per subunit.</text>
</comment>
<keyword evidence="10 15" id="KW-0862">Zinc</keyword>
<comment type="similarity">
    <text evidence="3">Belongs to the peptidase M1 family.</text>
</comment>
<name>A0A927PMY0_9ACTN</name>
<evidence type="ECO:0000256" key="12">
    <source>
        <dbReference type="ARBA" id="ARBA00029811"/>
    </source>
</evidence>
<dbReference type="RefSeq" id="WP_192039816.1">
    <property type="nucleotide sequence ID" value="NZ_JACYWE010000007.1"/>
</dbReference>
<dbReference type="PRINTS" id="PR00756">
    <property type="entry name" value="ALADIPTASE"/>
</dbReference>
<dbReference type="AlphaFoldDB" id="A0A927PMY0"/>
<dbReference type="InterPro" id="IPR034015">
    <property type="entry name" value="M1_LTA4H"/>
</dbReference>
<evidence type="ECO:0000256" key="4">
    <source>
        <dbReference type="ARBA" id="ARBA00012564"/>
    </source>
</evidence>
<dbReference type="InterPro" id="IPR042097">
    <property type="entry name" value="Aminopeptidase_N-like_N_sf"/>
</dbReference>
<dbReference type="GO" id="GO:0008270">
    <property type="term" value="F:zinc ion binding"/>
    <property type="evidence" value="ECO:0007669"/>
    <property type="project" value="InterPro"/>
</dbReference>
<evidence type="ECO:0000313" key="18">
    <source>
        <dbReference type="EMBL" id="MBD8507277.1"/>
    </source>
</evidence>
<comment type="subcellular location">
    <subcellularLocation>
        <location evidence="2">Cytoplasm</location>
    </subcellularLocation>
</comment>
<keyword evidence="19" id="KW-1185">Reference proteome</keyword>
<evidence type="ECO:0000256" key="13">
    <source>
        <dbReference type="ARBA" id="ARBA00031533"/>
    </source>
</evidence>
<dbReference type="InterPro" id="IPR014782">
    <property type="entry name" value="Peptidase_M1_dom"/>
</dbReference>
<evidence type="ECO:0000256" key="1">
    <source>
        <dbReference type="ARBA" id="ARBA00000098"/>
    </source>
</evidence>